<dbReference type="AlphaFoldDB" id="A0A7X9XCB2"/>
<gene>
    <name evidence="2" type="ORF">HHU12_26895</name>
</gene>
<dbReference type="EMBL" id="JABANE010000106">
    <property type="protein sequence ID" value="NME71621.1"/>
    <property type="molecule type" value="Genomic_DNA"/>
</dbReference>
<keyword evidence="1" id="KW-0732">Signal</keyword>
<sequence length="295" mass="32752">MKIKLLAAIISSLFLITSAYSQEAKFMVLGAKGEVKVDGKTIHTGDMLLSGQSVEISGSAPYLGLASIMGGTLELKKSGTYKVDELEKNLGSAESDLVSKYVDFIKDELTGSGEAASTQAKYGSVTRSLKKKPIFFHIPINSNAIKSEVKLTWALKGASNKEDVSFKIYIKDRKHHVLVEDEVEGTEYKLDLNDPKLKDQKYLFYYVEDAKNKKIASDLYAFTVYTDGDSEETKKEIEMLKANETAIGQLILAKFYEEKGFIVNASTAYEKAIALSNGDEQFVKLYENFQTRYGS</sequence>
<accession>A0A7X9XCB2</accession>
<feature type="chain" id="PRO_5031172976" description="Tetratricopeptide repeat protein" evidence="1">
    <location>
        <begin position="22"/>
        <end position="295"/>
    </location>
</feature>
<comment type="caution">
    <text evidence="2">The sequence shown here is derived from an EMBL/GenBank/DDBJ whole genome shotgun (WGS) entry which is preliminary data.</text>
</comment>
<evidence type="ECO:0000313" key="2">
    <source>
        <dbReference type="EMBL" id="NME71621.1"/>
    </source>
</evidence>
<name>A0A7X9XCB2_9BACT</name>
<evidence type="ECO:0000313" key="3">
    <source>
        <dbReference type="Proteomes" id="UP000576082"/>
    </source>
</evidence>
<proteinExistence type="predicted"/>
<dbReference type="Proteomes" id="UP000576082">
    <property type="component" value="Unassembled WGS sequence"/>
</dbReference>
<protein>
    <recommendedName>
        <fullName evidence="4">Tetratricopeptide repeat protein</fullName>
    </recommendedName>
</protein>
<keyword evidence="3" id="KW-1185">Reference proteome</keyword>
<dbReference type="RefSeq" id="WP_169659832.1">
    <property type="nucleotide sequence ID" value="NZ_JABANE010000106.1"/>
</dbReference>
<evidence type="ECO:0008006" key="4">
    <source>
        <dbReference type="Google" id="ProtNLM"/>
    </source>
</evidence>
<evidence type="ECO:0000256" key="1">
    <source>
        <dbReference type="SAM" id="SignalP"/>
    </source>
</evidence>
<feature type="signal peptide" evidence="1">
    <location>
        <begin position="1"/>
        <end position="21"/>
    </location>
</feature>
<organism evidence="2 3">
    <name type="scientific">Flammeovirga aprica JL-4</name>
    <dbReference type="NCBI Taxonomy" id="694437"/>
    <lineage>
        <taxon>Bacteria</taxon>
        <taxon>Pseudomonadati</taxon>
        <taxon>Bacteroidota</taxon>
        <taxon>Cytophagia</taxon>
        <taxon>Cytophagales</taxon>
        <taxon>Flammeovirgaceae</taxon>
        <taxon>Flammeovirga</taxon>
    </lineage>
</organism>
<reference evidence="2 3" key="1">
    <citation type="submission" date="2020-04" db="EMBL/GenBank/DDBJ databases">
        <title>Flammeovirga sp. SR4, a novel species isolated from seawater.</title>
        <authorList>
            <person name="Wang X."/>
        </authorList>
    </citation>
    <scope>NUCLEOTIDE SEQUENCE [LARGE SCALE GENOMIC DNA]</scope>
    <source>
        <strain evidence="2 3">ATCC 23126</strain>
    </source>
</reference>